<dbReference type="InterPro" id="IPR003313">
    <property type="entry name" value="AraC-bd"/>
</dbReference>
<dbReference type="SUPFAM" id="SSF51182">
    <property type="entry name" value="RmlC-like cupins"/>
    <property type="match status" value="1"/>
</dbReference>
<evidence type="ECO:0000313" key="7">
    <source>
        <dbReference type="EMBL" id="SUG29084.1"/>
    </source>
</evidence>
<name>A0A379SLC4_SALER</name>
<evidence type="ECO:0000259" key="6">
    <source>
        <dbReference type="PROSITE" id="PS01124"/>
    </source>
</evidence>
<protein>
    <submittedName>
        <fullName evidence="7">AraC family transcriptional regulator</fullName>
    </submittedName>
</protein>
<dbReference type="Pfam" id="PF12833">
    <property type="entry name" value="HTH_18"/>
    <property type="match status" value="1"/>
</dbReference>
<gene>
    <name evidence="7" type="primary">ripA</name>
    <name evidence="7" type="ORF">NCTC7303_01243</name>
</gene>
<dbReference type="Proteomes" id="UP000255443">
    <property type="component" value="Unassembled WGS sequence"/>
</dbReference>
<dbReference type="EMBL" id="UGXC01000002">
    <property type="protein sequence ID" value="SUG29084.1"/>
    <property type="molecule type" value="Genomic_DNA"/>
</dbReference>
<keyword evidence="4" id="KW-0804">Transcription</keyword>
<dbReference type="InterPro" id="IPR009057">
    <property type="entry name" value="Homeodomain-like_sf"/>
</dbReference>
<feature type="region of interest" description="Disordered" evidence="5">
    <location>
        <begin position="280"/>
        <end position="337"/>
    </location>
</feature>
<dbReference type="AlphaFoldDB" id="A0A379SLC4"/>
<dbReference type="CDD" id="cd06124">
    <property type="entry name" value="cupin_NimR-like_N"/>
    <property type="match status" value="1"/>
</dbReference>
<dbReference type="PANTHER" id="PTHR11019">
    <property type="entry name" value="HTH-TYPE TRANSCRIPTIONAL REGULATOR NIMR"/>
    <property type="match status" value="1"/>
</dbReference>
<dbReference type="FunFam" id="1.10.10.60:FF:000132">
    <property type="entry name" value="AraC family transcriptional regulator"/>
    <property type="match status" value="1"/>
</dbReference>
<evidence type="ECO:0000256" key="5">
    <source>
        <dbReference type="SAM" id="MobiDB-lite"/>
    </source>
</evidence>
<evidence type="ECO:0000256" key="2">
    <source>
        <dbReference type="ARBA" id="ARBA00023015"/>
    </source>
</evidence>
<feature type="compositionally biased region" description="Basic residues" evidence="5">
    <location>
        <begin position="309"/>
        <end position="318"/>
    </location>
</feature>
<evidence type="ECO:0000256" key="4">
    <source>
        <dbReference type="ARBA" id="ARBA00023163"/>
    </source>
</evidence>
<accession>A0A379SLC4</accession>
<dbReference type="InterPro" id="IPR018062">
    <property type="entry name" value="HTH_AraC-typ_CS"/>
</dbReference>
<reference evidence="7 8" key="1">
    <citation type="submission" date="2018-06" db="EMBL/GenBank/DDBJ databases">
        <authorList>
            <consortium name="Pathogen Informatics"/>
            <person name="Doyle S."/>
        </authorList>
    </citation>
    <scope>NUCLEOTIDE SEQUENCE [LARGE SCALE GENOMIC DNA]</scope>
    <source>
        <strain evidence="7 8">NCTC7303</strain>
    </source>
</reference>
<organism evidence="7 8">
    <name type="scientific">Salmonella enterica subsp. arizonae</name>
    <dbReference type="NCBI Taxonomy" id="59203"/>
    <lineage>
        <taxon>Bacteria</taxon>
        <taxon>Pseudomonadati</taxon>
        <taxon>Pseudomonadota</taxon>
        <taxon>Gammaproteobacteria</taxon>
        <taxon>Enterobacterales</taxon>
        <taxon>Enterobacteriaceae</taxon>
        <taxon>Salmonella</taxon>
    </lineage>
</organism>
<dbReference type="PROSITE" id="PS00041">
    <property type="entry name" value="HTH_ARAC_FAMILY_1"/>
    <property type="match status" value="1"/>
</dbReference>
<dbReference type="SMART" id="SM00342">
    <property type="entry name" value="HTH_ARAC"/>
    <property type="match status" value="1"/>
</dbReference>
<dbReference type="PANTHER" id="PTHR11019:SF199">
    <property type="entry name" value="HTH-TYPE TRANSCRIPTIONAL REGULATOR NIMR"/>
    <property type="match status" value="1"/>
</dbReference>
<evidence type="ECO:0000256" key="1">
    <source>
        <dbReference type="ARBA" id="ARBA00022491"/>
    </source>
</evidence>
<proteinExistence type="predicted"/>
<dbReference type="Pfam" id="PF02311">
    <property type="entry name" value="AraC_binding"/>
    <property type="match status" value="1"/>
</dbReference>
<dbReference type="SUPFAM" id="SSF46689">
    <property type="entry name" value="Homeodomain-like"/>
    <property type="match status" value="1"/>
</dbReference>
<dbReference type="GO" id="GO:0003700">
    <property type="term" value="F:DNA-binding transcription factor activity"/>
    <property type="evidence" value="ECO:0007669"/>
    <property type="project" value="InterPro"/>
</dbReference>
<dbReference type="InterPro" id="IPR011051">
    <property type="entry name" value="RmlC_Cupin_sf"/>
</dbReference>
<evidence type="ECO:0000313" key="8">
    <source>
        <dbReference type="Proteomes" id="UP000255443"/>
    </source>
</evidence>
<evidence type="ECO:0000256" key="3">
    <source>
        <dbReference type="ARBA" id="ARBA00023125"/>
    </source>
</evidence>
<feature type="domain" description="HTH araC/xylS-type" evidence="6">
    <location>
        <begin position="157"/>
        <end position="257"/>
    </location>
</feature>
<dbReference type="Gene3D" id="1.10.10.60">
    <property type="entry name" value="Homeodomain-like"/>
    <property type="match status" value="1"/>
</dbReference>
<dbReference type="PROSITE" id="PS01124">
    <property type="entry name" value="HTH_ARAC_FAMILY_2"/>
    <property type="match status" value="1"/>
</dbReference>
<keyword evidence="2" id="KW-0805">Transcription regulation</keyword>
<feature type="compositionally biased region" description="Polar residues" evidence="5">
    <location>
        <begin position="319"/>
        <end position="330"/>
    </location>
</feature>
<keyword evidence="3" id="KW-0238">DNA-binding</keyword>
<dbReference type="InterPro" id="IPR018060">
    <property type="entry name" value="HTH_AraC"/>
</dbReference>
<sequence>MRGLRLDGYDPDLHYDAAVAFCIRARDDELFSPRHLHRKGQLILALHGAITCEVENAMWMVPPQYAVWLPGSLPHSNHVTAGAELCFLFIEPTAVVMPERCCTLKISPLCRELILSLARRTDLERTQMPTQRLIQVLFDELPQQPQEQLQLPVSAHPKIRQMVETMALEPARWNTLGQWASVFAMSERNLARLVVKETGLSFRRWRHQLQLILALQALIAGRNVQQTAHMLGYDSTSAFITMFKKGLGQTPGPVSDGLVTACPQLKRPVLPQSVGRQARLETARRPVPYRPAARRRAAVDFPSAQHRDRPARRRKRRQQSLPVISSSQKSGARWRTAGFRWRWGPSRRWSE</sequence>
<dbReference type="GO" id="GO:0043565">
    <property type="term" value="F:sequence-specific DNA binding"/>
    <property type="evidence" value="ECO:0007669"/>
    <property type="project" value="InterPro"/>
</dbReference>
<keyword evidence="1" id="KW-0678">Repressor</keyword>